<protein>
    <submittedName>
        <fullName evidence="2">Uncharacterized protein</fullName>
    </submittedName>
</protein>
<dbReference type="Proteomes" id="UP000027238">
    <property type="component" value="Unassembled WGS sequence"/>
</dbReference>
<dbReference type="AlphaFoldDB" id="A0A066X2L0"/>
<evidence type="ECO:0000313" key="2">
    <source>
        <dbReference type="EMBL" id="KDN61929.1"/>
    </source>
</evidence>
<organism evidence="2 3">
    <name type="scientific">Colletotrichum sublineola</name>
    <name type="common">Sorghum anthracnose fungus</name>
    <dbReference type="NCBI Taxonomy" id="1173701"/>
    <lineage>
        <taxon>Eukaryota</taxon>
        <taxon>Fungi</taxon>
        <taxon>Dikarya</taxon>
        <taxon>Ascomycota</taxon>
        <taxon>Pezizomycotina</taxon>
        <taxon>Sordariomycetes</taxon>
        <taxon>Hypocreomycetidae</taxon>
        <taxon>Glomerellales</taxon>
        <taxon>Glomerellaceae</taxon>
        <taxon>Colletotrichum</taxon>
        <taxon>Colletotrichum graminicola species complex</taxon>
    </lineage>
</organism>
<keyword evidence="3" id="KW-1185">Reference proteome</keyword>
<feature type="compositionally biased region" description="Basic and acidic residues" evidence="1">
    <location>
        <begin position="94"/>
        <end position="105"/>
    </location>
</feature>
<reference evidence="3" key="1">
    <citation type="journal article" date="2014" name="Genome Announc.">
        <title>Draft genome sequence of Colletotrichum sublineola, a destructive pathogen of cultivated sorghum.</title>
        <authorList>
            <person name="Baroncelli R."/>
            <person name="Sanz-Martin J.M."/>
            <person name="Rech G.E."/>
            <person name="Sukno S.A."/>
            <person name="Thon M.R."/>
        </authorList>
    </citation>
    <scope>NUCLEOTIDE SEQUENCE [LARGE SCALE GENOMIC DNA]</scope>
    <source>
        <strain evidence="3">TX430BB</strain>
    </source>
</reference>
<sequence length="164" mass="17951">MDTISANPCRASTSLPCLTQPTSMTTPPSSNPGRRFRSIDTEDRSLGGKDTAGLVPPLPVSLNLQLYWGQAVPMTLSSLRYSREQARFLSPHPEPARSRPSESRFESSIPNSLHRPTRLWGRAGNSLHEAISNTSWPYRGAGIHKAAVRRAPKTPISQGRHGLS</sequence>
<evidence type="ECO:0000256" key="1">
    <source>
        <dbReference type="SAM" id="MobiDB-lite"/>
    </source>
</evidence>
<proteinExistence type="predicted"/>
<feature type="region of interest" description="Disordered" evidence="1">
    <location>
        <begin position="87"/>
        <end position="118"/>
    </location>
</feature>
<feature type="compositionally biased region" description="Basic and acidic residues" evidence="1">
    <location>
        <begin position="37"/>
        <end position="47"/>
    </location>
</feature>
<feature type="compositionally biased region" description="Polar residues" evidence="1">
    <location>
        <begin position="1"/>
        <end position="20"/>
    </location>
</feature>
<gene>
    <name evidence="2" type="ORF">CSUB01_07421</name>
</gene>
<dbReference type="EMBL" id="JMSE01001371">
    <property type="protein sequence ID" value="KDN61929.1"/>
    <property type="molecule type" value="Genomic_DNA"/>
</dbReference>
<accession>A0A066X2L0</accession>
<evidence type="ECO:0000313" key="3">
    <source>
        <dbReference type="Proteomes" id="UP000027238"/>
    </source>
</evidence>
<feature type="region of interest" description="Disordered" evidence="1">
    <location>
        <begin position="1"/>
        <end position="54"/>
    </location>
</feature>
<dbReference type="HOGENOM" id="CLU_1618907_0_0_1"/>
<name>A0A066X2L0_COLSU</name>
<comment type="caution">
    <text evidence="2">The sequence shown here is derived from an EMBL/GenBank/DDBJ whole genome shotgun (WGS) entry which is preliminary data.</text>
</comment>